<dbReference type="PIRSF" id="PIRSF039123">
    <property type="entry name" value="Diphthamide_synthase"/>
    <property type="match status" value="1"/>
</dbReference>
<dbReference type="RefSeq" id="WP_052653338.1">
    <property type="nucleotide sequence ID" value="NZ_CCXS01000001.1"/>
</dbReference>
<evidence type="ECO:0000259" key="1">
    <source>
        <dbReference type="Pfam" id="PF01902"/>
    </source>
</evidence>
<evidence type="ECO:0000313" key="2">
    <source>
        <dbReference type="EMBL" id="CEG24094.1"/>
    </source>
</evidence>
<dbReference type="CDD" id="cd01994">
    <property type="entry name" value="AANH_PF0828-like"/>
    <property type="match status" value="1"/>
</dbReference>
<dbReference type="InterPro" id="IPR002761">
    <property type="entry name" value="Diphthami_syn_dom"/>
</dbReference>
<dbReference type="Proteomes" id="UP000043699">
    <property type="component" value="Unassembled WGS sequence"/>
</dbReference>
<dbReference type="InterPro" id="IPR014729">
    <property type="entry name" value="Rossmann-like_a/b/a_fold"/>
</dbReference>
<evidence type="ECO:0000313" key="3">
    <source>
        <dbReference type="Proteomes" id="UP000043699"/>
    </source>
</evidence>
<dbReference type="NCBIfam" id="TIGR00290">
    <property type="entry name" value="MJ0570_dom"/>
    <property type="match status" value="1"/>
</dbReference>
<protein>
    <submittedName>
        <fullName evidence="2">ATP-binding region</fullName>
    </submittedName>
</protein>
<dbReference type="OrthoDB" id="3572539at2"/>
<dbReference type="Gene3D" id="3.40.50.620">
    <property type="entry name" value="HUPs"/>
    <property type="match status" value="1"/>
</dbReference>
<name>A0A098EP88_9BACL</name>
<dbReference type="PANTHER" id="PTHR12196">
    <property type="entry name" value="DOMAIN OF UNKNOWN FUNCTION 71 DUF71 -CONTAINING PROTEIN"/>
    <property type="match status" value="1"/>
</dbReference>
<dbReference type="SUPFAM" id="SSF52402">
    <property type="entry name" value="Adenine nucleotide alpha hydrolases-like"/>
    <property type="match status" value="1"/>
</dbReference>
<feature type="domain" description="Diphthamide synthase" evidence="1">
    <location>
        <begin position="5"/>
        <end position="199"/>
    </location>
</feature>
<dbReference type="STRING" id="1499687.BN1080_03113"/>
<dbReference type="InterPro" id="IPR030662">
    <property type="entry name" value="DPH6/MJ0570"/>
</dbReference>
<dbReference type="GO" id="GO:0017178">
    <property type="term" value="F:diphthine-ammonia ligase activity"/>
    <property type="evidence" value="ECO:0007669"/>
    <property type="project" value="TreeGrafter"/>
</dbReference>
<keyword evidence="2" id="KW-0547">Nucleotide-binding</keyword>
<dbReference type="EMBL" id="CCXS01000001">
    <property type="protein sequence ID" value="CEG24094.1"/>
    <property type="molecule type" value="Genomic_DNA"/>
</dbReference>
<dbReference type="AlphaFoldDB" id="A0A098EP88"/>
<accession>A0A098EP88</accession>
<organism evidence="2 3">
    <name type="scientific">Planococcus massiliensis</name>
    <dbReference type="NCBI Taxonomy" id="1499687"/>
    <lineage>
        <taxon>Bacteria</taxon>
        <taxon>Bacillati</taxon>
        <taxon>Bacillota</taxon>
        <taxon>Bacilli</taxon>
        <taxon>Bacillales</taxon>
        <taxon>Caryophanaceae</taxon>
        <taxon>Planococcus</taxon>
    </lineage>
</organism>
<keyword evidence="2" id="KW-0067">ATP-binding</keyword>
<dbReference type="Gene3D" id="3.90.1490.10">
    <property type="entry name" value="putative n-type atp pyrophosphatase, domain 2"/>
    <property type="match status" value="1"/>
</dbReference>
<dbReference type="GO" id="GO:0005524">
    <property type="term" value="F:ATP binding"/>
    <property type="evidence" value="ECO:0007669"/>
    <property type="project" value="UniProtKB-KW"/>
</dbReference>
<keyword evidence="3" id="KW-1185">Reference proteome</keyword>
<sequence length="220" mass="24581">MQKTFVMSWSGGKDSALAYYRAVMEGHVPIVLFTMFEEDGTKSRSHGLPPDVMEAQAERMGLPLVIGKADWSGYEREFIAHLKTFSEQGIQMGVYGDIDLEDHRTWVRKVSTEAALEVHHPLWQEARKALLKELVEEGFKAVITVVDTARLDPKFLGREFTLDLIEELEAAGVDACGEEGEFHTVIVDGPIFVEPVPLVFGNPVDAGNYRMLEVKLQSGE</sequence>
<dbReference type="Pfam" id="PF01902">
    <property type="entry name" value="Diphthami_syn_2"/>
    <property type="match status" value="1"/>
</dbReference>
<gene>
    <name evidence="2" type="ORF">BN1080_03113</name>
</gene>
<dbReference type="PANTHER" id="PTHR12196:SF2">
    <property type="entry name" value="DIPHTHINE--AMMONIA LIGASE"/>
    <property type="match status" value="1"/>
</dbReference>
<reference evidence="2 3" key="1">
    <citation type="submission" date="2014-09" db="EMBL/GenBank/DDBJ databases">
        <authorList>
            <person name="Urmite Genomes Urmite Genomes"/>
        </authorList>
    </citation>
    <scope>NUCLEOTIDE SEQUENCE [LARGE SCALE GENOMIC DNA]</scope>
    <source>
        <strain evidence="2 3">ES2</strain>
    </source>
</reference>
<dbReference type="GO" id="GO:0017183">
    <property type="term" value="P:protein histidyl modification to diphthamide"/>
    <property type="evidence" value="ECO:0007669"/>
    <property type="project" value="TreeGrafter"/>
</dbReference>
<proteinExistence type="predicted"/>